<protein>
    <submittedName>
        <fullName evidence="4">Oxidoreductase protein</fullName>
    </submittedName>
</protein>
<proteinExistence type="predicted"/>
<evidence type="ECO:0000256" key="2">
    <source>
        <dbReference type="ARBA" id="ARBA00023002"/>
    </source>
</evidence>
<dbReference type="Pfam" id="PF05368">
    <property type="entry name" value="NmrA"/>
    <property type="match status" value="1"/>
</dbReference>
<dbReference type="EMBL" id="MU853823">
    <property type="protein sequence ID" value="KAK3938755.1"/>
    <property type="molecule type" value="Genomic_DNA"/>
</dbReference>
<evidence type="ECO:0000313" key="5">
    <source>
        <dbReference type="Proteomes" id="UP001303473"/>
    </source>
</evidence>
<dbReference type="AlphaFoldDB" id="A0AAN6N3Y8"/>
<dbReference type="InterPro" id="IPR008030">
    <property type="entry name" value="NmrA-like"/>
</dbReference>
<feature type="domain" description="NmrA-like" evidence="3">
    <location>
        <begin position="6"/>
        <end position="224"/>
    </location>
</feature>
<dbReference type="InterPro" id="IPR051609">
    <property type="entry name" value="NmrA/Isoflavone_reductase-like"/>
</dbReference>
<evidence type="ECO:0000259" key="3">
    <source>
        <dbReference type="Pfam" id="PF05368"/>
    </source>
</evidence>
<keyword evidence="2" id="KW-0560">Oxidoreductase</keyword>
<evidence type="ECO:0000256" key="1">
    <source>
        <dbReference type="ARBA" id="ARBA00022857"/>
    </source>
</evidence>
<name>A0AAN6N3Y8_9PEZI</name>
<dbReference type="InterPro" id="IPR036291">
    <property type="entry name" value="NAD(P)-bd_dom_sf"/>
</dbReference>
<dbReference type="PANTHER" id="PTHR47706">
    <property type="entry name" value="NMRA-LIKE FAMILY PROTEIN"/>
    <property type="match status" value="1"/>
</dbReference>
<dbReference type="Gene3D" id="3.40.50.720">
    <property type="entry name" value="NAD(P)-binding Rossmann-like Domain"/>
    <property type="match status" value="1"/>
</dbReference>
<keyword evidence="1" id="KW-0521">NADP</keyword>
<dbReference type="GO" id="GO:0016491">
    <property type="term" value="F:oxidoreductase activity"/>
    <property type="evidence" value="ECO:0007669"/>
    <property type="project" value="UniProtKB-KW"/>
</dbReference>
<dbReference type="SUPFAM" id="SSF51735">
    <property type="entry name" value="NAD(P)-binding Rossmann-fold domains"/>
    <property type="match status" value="1"/>
</dbReference>
<evidence type="ECO:0000313" key="4">
    <source>
        <dbReference type="EMBL" id="KAK3938755.1"/>
    </source>
</evidence>
<comment type="caution">
    <text evidence="4">The sequence shown here is derived from an EMBL/GenBank/DDBJ whole genome shotgun (WGS) entry which is preliminary data.</text>
</comment>
<dbReference type="InterPro" id="IPR045312">
    <property type="entry name" value="PCBER-like"/>
</dbReference>
<organism evidence="4 5">
    <name type="scientific">Diplogelasinospora grovesii</name>
    <dbReference type="NCBI Taxonomy" id="303347"/>
    <lineage>
        <taxon>Eukaryota</taxon>
        <taxon>Fungi</taxon>
        <taxon>Dikarya</taxon>
        <taxon>Ascomycota</taxon>
        <taxon>Pezizomycotina</taxon>
        <taxon>Sordariomycetes</taxon>
        <taxon>Sordariomycetidae</taxon>
        <taxon>Sordariales</taxon>
        <taxon>Diplogelasinosporaceae</taxon>
        <taxon>Diplogelasinospora</taxon>
    </lineage>
</organism>
<dbReference type="CDD" id="cd05259">
    <property type="entry name" value="PCBER_SDR_a"/>
    <property type="match status" value="1"/>
</dbReference>
<reference evidence="5" key="1">
    <citation type="journal article" date="2023" name="Mol. Phylogenet. Evol.">
        <title>Genome-scale phylogeny and comparative genomics of the fungal order Sordariales.</title>
        <authorList>
            <person name="Hensen N."/>
            <person name="Bonometti L."/>
            <person name="Westerberg I."/>
            <person name="Brannstrom I.O."/>
            <person name="Guillou S."/>
            <person name="Cros-Aarteil S."/>
            <person name="Calhoun S."/>
            <person name="Haridas S."/>
            <person name="Kuo A."/>
            <person name="Mondo S."/>
            <person name="Pangilinan J."/>
            <person name="Riley R."/>
            <person name="LaButti K."/>
            <person name="Andreopoulos B."/>
            <person name="Lipzen A."/>
            <person name="Chen C."/>
            <person name="Yan M."/>
            <person name="Daum C."/>
            <person name="Ng V."/>
            <person name="Clum A."/>
            <person name="Steindorff A."/>
            <person name="Ohm R.A."/>
            <person name="Martin F."/>
            <person name="Silar P."/>
            <person name="Natvig D.O."/>
            <person name="Lalanne C."/>
            <person name="Gautier V."/>
            <person name="Ament-Velasquez S.L."/>
            <person name="Kruys A."/>
            <person name="Hutchinson M.I."/>
            <person name="Powell A.J."/>
            <person name="Barry K."/>
            <person name="Miller A.N."/>
            <person name="Grigoriev I.V."/>
            <person name="Debuchy R."/>
            <person name="Gladieux P."/>
            <person name="Hiltunen Thoren M."/>
            <person name="Johannesson H."/>
        </authorList>
    </citation>
    <scope>NUCLEOTIDE SEQUENCE [LARGE SCALE GENOMIC DNA]</scope>
    <source>
        <strain evidence="5">CBS 340.73</strain>
    </source>
</reference>
<dbReference type="PANTHER" id="PTHR47706:SF1">
    <property type="entry name" value="CIPA-LIKE, PUTATIVE (AFU_ORTHOLOGUE AFUA_1G12460)-RELATED"/>
    <property type="match status" value="1"/>
</dbReference>
<dbReference type="Proteomes" id="UP001303473">
    <property type="component" value="Unassembled WGS sequence"/>
</dbReference>
<sequence>MAAIRKVALAGGSGRLGPAILDQLLQHNFDVTVLTRQESTATFPAAAKVQRVDYSSKESLVSALQGQDAVVSAIANSALDKQLLLIDAAVEAGVRRFLPSEFGSDTTNPKAASLPVFRHKVMAQKALAERAAASTSGFTYTTVITGPLLGWAVTQAFMSIKEKNARLYDGGDRVFSTSTMTTIGKAICSVLAHPAETENRVVKVHGTATTLNKLLAAAQKAVGEDGWTVTKPSVDELLGSSWAGVKQGKFDWPTLFGFVVTACQGEGYGGRLENTDNKLLGIPEMTDAEVQAVIDQIAKH</sequence>
<accession>A0AAN6N3Y8</accession>
<gene>
    <name evidence="4" type="ORF">QBC46DRAFT_291904</name>
</gene>
<keyword evidence="5" id="KW-1185">Reference proteome</keyword>